<dbReference type="CDD" id="cd06259">
    <property type="entry name" value="YdcF-like"/>
    <property type="match status" value="1"/>
</dbReference>
<feature type="domain" description="DUF218" evidence="2">
    <location>
        <begin position="53"/>
        <end position="173"/>
    </location>
</feature>
<sequence>MEPSDLPVPPASPRRRYPIRRATIPLVGIVLAWLVAAYPLFHSPPLGQPSRVDAVIVLAGAALERLPEGERLVEEGYAPLLVLSSTGLPGNASTDQLCRTGSDVPTLCFSPDPLTTRGEARAIARLARDHGWDEVLVVTSRYHALRALTHLQQCSSTSVGMVGTVPDVTAVRWIGHAVEETVGLAAAWMRPACGSAI</sequence>
<dbReference type="Proteomes" id="UP000295411">
    <property type="component" value="Unassembled WGS sequence"/>
</dbReference>
<keyword evidence="4" id="KW-1185">Reference proteome</keyword>
<name>A0A4R5U2A6_9MICC</name>
<keyword evidence="1" id="KW-1133">Transmembrane helix</keyword>
<organism evidence="3 4">
    <name type="scientific">Arthrobacter crusticola</name>
    <dbReference type="NCBI Taxonomy" id="2547960"/>
    <lineage>
        <taxon>Bacteria</taxon>
        <taxon>Bacillati</taxon>
        <taxon>Actinomycetota</taxon>
        <taxon>Actinomycetes</taxon>
        <taxon>Micrococcales</taxon>
        <taxon>Micrococcaceae</taxon>
        <taxon>Arthrobacter</taxon>
    </lineage>
</organism>
<dbReference type="InterPro" id="IPR003848">
    <property type="entry name" value="DUF218"/>
</dbReference>
<dbReference type="OrthoDB" id="4772924at2"/>
<feature type="transmembrane region" description="Helical" evidence="1">
    <location>
        <begin position="22"/>
        <end position="41"/>
    </location>
</feature>
<evidence type="ECO:0000313" key="4">
    <source>
        <dbReference type="Proteomes" id="UP000295411"/>
    </source>
</evidence>
<dbReference type="AlphaFoldDB" id="A0A4R5U2A6"/>
<dbReference type="Pfam" id="PF02698">
    <property type="entry name" value="DUF218"/>
    <property type="match status" value="1"/>
</dbReference>
<proteinExistence type="predicted"/>
<keyword evidence="1" id="KW-0812">Transmembrane</keyword>
<dbReference type="RefSeq" id="WP_133402173.1">
    <property type="nucleotide sequence ID" value="NZ_SMTK01000001.1"/>
</dbReference>
<protein>
    <submittedName>
        <fullName evidence="3">YdcF family protein</fullName>
    </submittedName>
</protein>
<evidence type="ECO:0000259" key="2">
    <source>
        <dbReference type="Pfam" id="PF02698"/>
    </source>
</evidence>
<dbReference type="EMBL" id="SMTK01000001">
    <property type="protein sequence ID" value="TDK27745.1"/>
    <property type="molecule type" value="Genomic_DNA"/>
</dbReference>
<keyword evidence="1" id="KW-0472">Membrane</keyword>
<evidence type="ECO:0000313" key="3">
    <source>
        <dbReference type="EMBL" id="TDK27745.1"/>
    </source>
</evidence>
<accession>A0A4R5U2A6</accession>
<comment type="caution">
    <text evidence="3">The sequence shown here is derived from an EMBL/GenBank/DDBJ whole genome shotgun (WGS) entry which is preliminary data.</text>
</comment>
<gene>
    <name evidence="3" type="ORF">E2F48_01025</name>
</gene>
<reference evidence="3 4" key="1">
    <citation type="submission" date="2019-03" db="EMBL/GenBank/DDBJ databases">
        <title>Arthrobacter sp. nov., an bacterium isolated from biocrust in Mu Us Desert.</title>
        <authorList>
            <person name="Lixiong L."/>
        </authorList>
    </citation>
    <scope>NUCLEOTIDE SEQUENCE [LARGE SCALE GENOMIC DNA]</scope>
    <source>
        <strain evidence="3 4">SLN-3</strain>
    </source>
</reference>
<evidence type="ECO:0000256" key="1">
    <source>
        <dbReference type="SAM" id="Phobius"/>
    </source>
</evidence>